<evidence type="ECO:0000313" key="2">
    <source>
        <dbReference type="Proteomes" id="UP000193944"/>
    </source>
</evidence>
<dbReference type="AlphaFoldDB" id="A0A1Y1WP64"/>
<name>A0A1Y1WP64_9FUNG</name>
<reference evidence="1 2" key="2">
    <citation type="submission" date="2016-08" db="EMBL/GenBank/DDBJ databases">
        <title>Pervasive Adenine N6-methylation of Active Genes in Fungi.</title>
        <authorList>
            <consortium name="DOE Joint Genome Institute"/>
            <person name="Mondo S.J."/>
            <person name="Dannebaum R.O."/>
            <person name="Kuo R.C."/>
            <person name="Labutti K."/>
            <person name="Haridas S."/>
            <person name="Kuo A."/>
            <person name="Salamov A."/>
            <person name="Ahrendt S.R."/>
            <person name="Lipzen A."/>
            <person name="Sullivan W."/>
            <person name="Andreopoulos W.B."/>
            <person name="Clum A."/>
            <person name="Lindquist E."/>
            <person name="Daum C."/>
            <person name="Ramamoorthy G.K."/>
            <person name="Gryganskyi A."/>
            <person name="Culley D."/>
            <person name="Magnuson J.K."/>
            <person name="James T.Y."/>
            <person name="O'Malley M.A."/>
            <person name="Stajich J.E."/>
            <person name="Spatafora J.W."/>
            <person name="Visel A."/>
            <person name="Grigoriev I.V."/>
        </authorList>
    </citation>
    <scope>NUCLEOTIDE SEQUENCE [LARGE SCALE GENOMIC DNA]</scope>
    <source>
        <strain evidence="1 2">S4</strain>
    </source>
</reference>
<proteinExistence type="predicted"/>
<accession>A0A1Y1WP64</accession>
<protein>
    <submittedName>
        <fullName evidence="1">Uncharacterized protein</fullName>
    </submittedName>
</protein>
<dbReference type="EMBL" id="MCFG01000365">
    <property type="protein sequence ID" value="ORX75310.1"/>
    <property type="molecule type" value="Genomic_DNA"/>
</dbReference>
<reference evidence="1 2" key="1">
    <citation type="submission" date="2016-08" db="EMBL/GenBank/DDBJ databases">
        <title>A Parts List for Fungal Cellulosomes Revealed by Comparative Genomics.</title>
        <authorList>
            <consortium name="DOE Joint Genome Institute"/>
            <person name="Haitjema C.H."/>
            <person name="Gilmore S.P."/>
            <person name="Henske J.K."/>
            <person name="Solomon K.V."/>
            <person name="De Groot R."/>
            <person name="Kuo A."/>
            <person name="Mondo S.J."/>
            <person name="Salamov A.A."/>
            <person name="Labutti K."/>
            <person name="Zhao Z."/>
            <person name="Chiniquy J."/>
            <person name="Barry K."/>
            <person name="Brewer H.M."/>
            <person name="Purvine S.O."/>
            <person name="Wright A.T."/>
            <person name="Boxma B."/>
            <person name="Van Alen T."/>
            <person name="Hackstein J.H."/>
            <person name="Baker S.E."/>
            <person name="Grigoriev I.V."/>
            <person name="O'Malley M.A."/>
        </authorList>
    </citation>
    <scope>NUCLEOTIDE SEQUENCE [LARGE SCALE GENOMIC DNA]</scope>
    <source>
        <strain evidence="1 2">S4</strain>
    </source>
</reference>
<sequence>MVLSSSNNINSLLIFAFKVEHGDNVNIKSTYRENLLKKCIIYESNNLNLEPNLNNPDAALLLGDY</sequence>
<evidence type="ECO:0000313" key="1">
    <source>
        <dbReference type="EMBL" id="ORX75310.1"/>
    </source>
</evidence>
<gene>
    <name evidence="1" type="ORF">BCR32DRAFT_285306</name>
</gene>
<organism evidence="1 2">
    <name type="scientific">Anaeromyces robustus</name>
    <dbReference type="NCBI Taxonomy" id="1754192"/>
    <lineage>
        <taxon>Eukaryota</taxon>
        <taxon>Fungi</taxon>
        <taxon>Fungi incertae sedis</taxon>
        <taxon>Chytridiomycota</taxon>
        <taxon>Chytridiomycota incertae sedis</taxon>
        <taxon>Neocallimastigomycetes</taxon>
        <taxon>Neocallimastigales</taxon>
        <taxon>Neocallimastigaceae</taxon>
        <taxon>Anaeromyces</taxon>
    </lineage>
</organism>
<keyword evidence="2" id="KW-1185">Reference proteome</keyword>
<dbReference type="Proteomes" id="UP000193944">
    <property type="component" value="Unassembled WGS sequence"/>
</dbReference>
<comment type="caution">
    <text evidence="1">The sequence shown here is derived from an EMBL/GenBank/DDBJ whole genome shotgun (WGS) entry which is preliminary data.</text>
</comment>